<comment type="similarity">
    <text evidence="2 9">Belongs to the peptidase S8 family.</text>
</comment>
<dbReference type="AlphaFoldDB" id="A0A4Y5Z0Y3"/>
<evidence type="ECO:0000256" key="7">
    <source>
        <dbReference type="ARBA" id="ARBA00022825"/>
    </source>
</evidence>
<dbReference type="GO" id="GO:0006508">
    <property type="term" value="P:proteolysis"/>
    <property type="evidence" value="ECO:0007669"/>
    <property type="project" value="UniProtKB-KW"/>
</dbReference>
<dbReference type="InterPro" id="IPR023828">
    <property type="entry name" value="Peptidase_S8_Ser-AS"/>
</dbReference>
<evidence type="ECO:0000256" key="8">
    <source>
        <dbReference type="ARBA" id="ARBA00023145"/>
    </source>
</evidence>
<gene>
    <name evidence="13" type="ORF">FIV34_05780</name>
</gene>
<feature type="region of interest" description="Disordered" evidence="10">
    <location>
        <begin position="160"/>
        <end position="193"/>
    </location>
</feature>
<evidence type="ECO:0000256" key="6">
    <source>
        <dbReference type="ARBA" id="ARBA00022801"/>
    </source>
</evidence>
<evidence type="ECO:0000256" key="2">
    <source>
        <dbReference type="ARBA" id="ARBA00011073"/>
    </source>
</evidence>
<dbReference type="GO" id="GO:0004252">
    <property type="term" value="F:serine-type endopeptidase activity"/>
    <property type="evidence" value="ECO:0007669"/>
    <property type="project" value="UniProtKB-UniRule"/>
</dbReference>
<dbReference type="InterPro" id="IPR000209">
    <property type="entry name" value="Peptidase_S8/S53_dom"/>
</dbReference>
<dbReference type="PROSITE" id="PS51892">
    <property type="entry name" value="SUBTILASE"/>
    <property type="match status" value="1"/>
</dbReference>
<feature type="signal peptide" evidence="11">
    <location>
        <begin position="1"/>
        <end position="20"/>
    </location>
</feature>
<dbReference type="Proteomes" id="UP000316093">
    <property type="component" value="Chromosome"/>
</dbReference>
<evidence type="ECO:0000256" key="1">
    <source>
        <dbReference type="ARBA" id="ARBA00004613"/>
    </source>
</evidence>
<accession>A0A4Y5Z0Y3</accession>
<proteinExistence type="inferred from homology"/>
<dbReference type="PROSITE" id="PS00138">
    <property type="entry name" value="SUBTILASE_SER"/>
    <property type="match status" value="1"/>
</dbReference>
<evidence type="ECO:0000256" key="5">
    <source>
        <dbReference type="ARBA" id="ARBA00022729"/>
    </source>
</evidence>
<dbReference type="InterPro" id="IPR050131">
    <property type="entry name" value="Peptidase_S8_subtilisin-like"/>
</dbReference>
<dbReference type="Pfam" id="PF00082">
    <property type="entry name" value="Peptidase_S8"/>
    <property type="match status" value="1"/>
</dbReference>
<feature type="compositionally biased region" description="Basic and acidic residues" evidence="10">
    <location>
        <begin position="161"/>
        <end position="172"/>
    </location>
</feature>
<evidence type="ECO:0000313" key="13">
    <source>
        <dbReference type="EMBL" id="QDE38744.1"/>
    </source>
</evidence>
<dbReference type="SUPFAM" id="SSF52743">
    <property type="entry name" value="Subtilisin-like"/>
    <property type="match status" value="1"/>
</dbReference>
<dbReference type="InterPro" id="IPR036852">
    <property type="entry name" value="Peptidase_S8/S53_dom_sf"/>
</dbReference>
<keyword evidence="8" id="KW-0865">Zymogen</keyword>
<reference evidence="13 14" key="1">
    <citation type="submission" date="2019-06" db="EMBL/GenBank/DDBJ databases">
        <title>A complete genome sequence for Luteibacter pinisoli MAH-14.</title>
        <authorList>
            <person name="Baltrus D.A."/>
        </authorList>
    </citation>
    <scope>NUCLEOTIDE SEQUENCE [LARGE SCALE GENOMIC DNA]</scope>
    <source>
        <strain evidence="13 14">MAH-14</strain>
    </source>
</reference>
<evidence type="ECO:0000259" key="12">
    <source>
        <dbReference type="Pfam" id="PF00082"/>
    </source>
</evidence>
<feature type="active site" description="Charge relay system" evidence="9">
    <location>
        <position position="196"/>
    </location>
</feature>
<comment type="subcellular location">
    <subcellularLocation>
        <location evidence="1">Secreted</location>
    </subcellularLocation>
</comment>
<feature type="chain" id="PRO_5021275045" evidence="11">
    <location>
        <begin position="21"/>
        <end position="441"/>
    </location>
</feature>
<dbReference type="PANTHER" id="PTHR43806:SF11">
    <property type="entry name" value="CEREVISIN-RELATED"/>
    <property type="match status" value="1"/>
</dbReference>
<evidence type="ECO:0000256" key="3">
    <source>
        <dbReference type="ARBA" id="ARBA00022525"/>
    </source>
</evidence>
<feature type="active site" description="Charge relay system" evidence="9">
    <location>
        <position position="137"/>
    </location>
</feature>
<dbReference type="OrthoDB" id="9790784at2"/>
<organism evidence="13 14">
    <name type="scientific">Luteibacter pinisoli</name>
    <dbReference type="NCBI Taxonomy" id="2589080"/>
    <lineage>
        <taxon>Bacteria</taxon>
        <taxon>Pseudomonadati</taxon>
        <taxon>Pseudomonadota</taxon>
        <taxon>Gammaproteobacteria</taxon>
        <taxon>Lysobacterales</taxon>
        <taxon>Rhodanobacteraceae</taxon>
        <taxon>Luteibacter</taxon>
    </lineage>
</organism>
<keyword evidence="3" id="KW-0964">Secreted</keyword>
<protein>
    <submittedName>
        <fullName evidence="13">Serine protease</fullName>
    </submittedName>
</protein>
<dbReference type="Gene3D" id="3.40.50.200">
    <property type="entry name" value="Peptidase S8/S53 domain"/>
    <property type="match status" value="1"/>
</dbReference>
<dbReference type="CDD" id="cd07496">
    <property type="entry name" value="Peptidases_S8_13"/>
    <property type="match status" value="1"/>
</dbReference>
<keyword evidence="7 9" id="KW-0720">Serine protease</keyword>
<evidence type="ECO:0000256" key="11">
    <source>
        <dbReference type="SAM" id="SignalP"/>
    </source>
</evidence>
<keyword evidence="14" id="KW-1185">Reference proteome</keyword>
<evidence type="ECO:0000256" key="4">
    <source>
        <dbReference type="ARBA" id="ARBA00022670"/>
    </source>
</evidence>
<keyword evidence="4 9" id="KW-0645">Protease</keyword>
<dbReference type="EMBL" id="CP041046">
    <property type="protein sequence ID" value="QDE38744.1"/>
    <property type="molecule type" value="Genomic_DNA"/>
</dbReference>
<dbReference type="GO" id="GO:0005576">
    <property type="term" value="C:extracellular region"/>
    <property type="evidence" value="ECO:0007669"/>
    <property type="project" value="UniProtKB-SubCell"/>
</dbReference>
<feature type="active site" description="Charge relay system" evidence="9">
    <location>
        <position position="376"/>
    </location>
</feature>
<sequence length="441" mass="45679">MHRRYVFACLALLITLPTQAATRFIVRFADAASAHAATQPDPAPSRRKRDVDPGQPRHVATLATGASVFDVDDGNPAHFVRFPGVVSVEEDRLVRPLALPDPLYGRQWHLHDARAGIDAEKAWPYTQGEGAVIAVLDSGSTPHPELDGQLLPGYDFVSDASRARDGDGRDPDPTDEGDWEDPGDCGRRTGSRSSWHGTHVMALAAARRGNRLGVVGTAPAAKLLPVRVLATCGGYLSDVIDAVAWASGGEVQGVPPVARRADVINLSLGVAGSCGAALGDAVAQARSRGVVVVAAAGNEGVAASGMAPANCAGVISVGALDRQGWQAWYSNHGGGVTLAAPGGSLSGLRTDDMLSAVDQGARIRWRSVFGYLAGTSMAAPLVSGVVALMRSADPRLSADDVTRHLVDNARPARCPRGCGAGLLDAGATLDAVVQERGGEAL</sequence>
<keyword evidence="6 9" id="KW-0378">Hydrolase</keyword>
<dbReference type="PANTHER" id="PTHR43806">
    <property type="entry name" value="PEPTIDASE S8"/>
    <property type="match status" value="1"/>
</dbReference>
<evidence type="ECO:0000256" key="10">
    <source>
        <dbReference type="SAM" id="MobiDB-lite"/>
    </source>
</evidence>
<keyword evidence="5 11" id="KW-0732">Signal</keyword>
<evidence type="ECO:0000313" key="14">
    <source>
        <dbReference type="Proteomes" id="UP000316093"/>
    </source>
</evidence>
<feature type="compositionally biased region" description="Acidic residues" evidence="10">
    <location>
        <begin position="173"/>
        <end position="183"/>
    </location>
</feature>
<feature type="region of interest" description="Disordered" evidence="10">
    <location>
        <begin position="35"/>
        <end position="56"/>
    </location>
</feature>
<dbReference type="InterPro" id="IPR015500">
    <property type="entry name" value="Peptidase_S8_subtilisin-rel"/>
</dbReference>
<name>A0A4Y5Z0Y3_9GAMM</name>
<evidence type="ECO:0000256" key="9">
    <source>
        <dbReference type="PROSITE-ProRule" id="PRU01240"/>
    </source>
</evidence>
<dbReference type="RefSeq" id="WP_139980544.1">
    <property type="nucleotide sequence ID" value="NZ_CP041046.1"/>
</dbReference>
<dbReference type="InterPro" id="IPR034176">
    <property type="entry name" value="Peptidases_S8_13"/>
</dbReference>
<feature type="domain" description="Peptidase S8/S53" evidence="12">
    <location>
        <begin position="128"/>
        <end position="421"/>
    </location>
</feature>
<dbReference type="FunFam" id="3.40.50.200:FF:000022">
    <property type="entry name" value="Extracellular protease"/>
    <property type="match status" value="1"/>
</dbReference>
<dbReference type="PRINTS" id="PR00723">
    <property type="entry name" value="SUBTILISIN"/>
</dbReference>
<dbReference type="KEGG" id="lpy:FIV34_05780"/>